<dbReference type="NCBIfam" id="TIGR01494">
    <property type="entry name" value="ATPase_P-type"/>
    <property type="match status" value="1"/>
</dbReference>
<keyword evidence="14" id="KW-1185">Reference proteome</keyword>
<dbReference type="GO" id="GO:0016020">
    <property type="term" value="C:membrane"/>
    <property type="evidence" value="ECO:0007669"/>
    <property type="project" value="UniProtKB-SubCell"/>
</dbReference>
<dbReference type="FunFam" id="1.20.1110.10:FF:000045">
    <property type="entry name" value="ATPase 4 plasma membrane-type"/>
    <property type="match status" value="1"/>
</dbReference>
<evidence type="ECO:0000256" key="1">
    <source>
        <dbReference type="ARBA" id="ARBA00004141"/>
    </source>
</evidence>
<dbReference type="Gene3D" id="3.40.1110.10">
    <property type="entry name" value="Calcium-transporting ATPase, cytoplasmic domain N"/>
    <property type="match status" value="1"/>
</dbReference>
<keyword evidence="10 11" id="KW-0472">Membrane</keyword>
<dbReference type="GO" id="GO:0005524">
    <property type="term" value="F:ATP binding"/>
    <property type="evidence" value="ECO:0007669"/>
    <property type="project" value="UniProtKB-KW"/>
</dbReference>
<evidence type="ECO:0000256" key="7">
    <source>
        <dbReference type="ARBA" id="ARBA00022840"/>
    </source>
</evidence>
<name>A0AAV7GT06_DENCH</name>
<dbReference type="SUPFAM" id="SSF56784">
    <property type="entry name" value="HAD-like"/>
    <property type="match status" value="1"/>
</dbReference>
<dbReference type="SUPFAM" id="SSF81665">
    <property type="entry name" value="Calcium ATPase, transmembrane domain M"/>
    <property type="match status" value="1"/>
</dbReference>
<keyword evidence="8" id="KW-0460">Magnesium</keyword>
<dbReference type="GO" id="GO:0016887">
    <property type="term" value="F:ATP hydrolysis activity"/>
    <property type="evidence" value="ECO:0007669"/>
    <property type="project" value="InterPro"/>
</dbReference>
<dbReference type="PANTHER" id="PTHR42861">
    <property type="entry name" value="CALCIUM-TRANSPORTING ATPASE"/>
    <property type="match status" value="1"/>
</dbReference>
<keyword evidence="5" id="KW-0479">Metal-binding</keyword>
<dbReference type="InterPro" id="IPR001757">
    <property type="entry name" value="P_typ_ATPase"/>
</dbReference>
<dbReference type="Pfam" id="PF03140">
    <property type="entry name" value="DUF247"/>
    <property type="match status" value="1"/>
</dbReference>
<feature type="transmembrane region" description="Helical" evidence="11">
    <location>
        <begin position="397"/>
        <end position="418"/>
    </location>
</feature>
<dbReference type="InterPro" id="IPR023298">
    <property type="entry name" value="ATPase_P-typ_TM_dom_sf"/>
</dbReference>
<dbReference type="Gene3D" id="1.20.1110.10">
    <property type="entry name" value="Calcium-transporting ATPase, transmembrane domain"/>
    <property type="match status" value="2"/>
</dbReference>
<feature type="transmembrane region" description="Helical" evidence="11">
    <location>
        <begin position="332"/>
        <end position="354"/>
    </location>
</feature>
<evidence type="ECO:0000256" key="5">
    <source>
        <dbReference type="ARBA" id="ARBA00022723"/>
    </source>
</evidence>
<reference evidence="13 14" key="1">
    <citation type="journal article" date="2021" name="Hortic Res">
        <title>Chromosome-scale assembly of the Dendrobium chrysotoxum genome enhances the understanding of orchid evolution.</title>
        <authorList>
            <person name="Zhang Y."/>
            <person name="Zhang G.Q."/>
            <person name="Zhang D."/>
            <person name="Liu X.D."/>
            <person name="Xu X.Y."/>
            <person name="Sun W.H."/>
            <person name="Yu X."/>
            <person name="Zhu X."/>
            <person name="Wang Z.W."/>
            <person name="Zhao X."/>
            <person name="Zhong W.Y."/>
            <person name="Chen H."/>
            <person name="Yin W.L."/>
            <person name="Huang T."/>
            <person name="Niu S.C."/>
            <person name="Liu Z.J."/>
        </authorList>
    </citation>
    <scope>NUCLEOTIDE SEQUENCE [LARGE SCALE GENOMIC DNA]</scope>
    <source>
        <strain evidence="13">Lindl</strain>
    </source>
</reference>
<dbReference type="Gene3D" id="6.10.140.890">
    <property type="match status" value="1"/>
</dbReference>
<evidence type="ECO:0000256" key="4">
    <source>
        <dbReference type="ARBA" id="ARBA00022692"/>
    </source>
</evidence>
<keyword evidence="3" id="KW-0597">Phosphoprotein</keyword>
<dbReference type="GO" id="GO:0046872">
    <property type="term" value="F:metal ion binding"/>
    <property type="evidence" value="ECO:0007669"/>
    <property type="project" value="UniProtKB-KW"/>
</dbReference>
<dbReference type="PRINTS" id="PR00120">
    <property type="entry name" value="HATPASE"/>
</dbReference>
<evidence type="ECO:0000313" key="14">
    <source>
        <dbReference type="Proteomes" id="UP000775213"/>
    </source>
</evidence>
<comment type="similarity">
    <text evidence="2">Belongs to the cation transport ATPase (P-type) (TC 3.A.3) family. Type IIIA subfamily.</text>
</comment>
<sequence>MASLEDIKNEAVDLESIPIEEVFTQLKCTRDGLTSSDGELRLQLFGPNKLEEKEESKLLKFLGFMWNPLSWVMESAALMAIVLANGGGKPPDWQDFVGIVVLLIINSTISFIEENNAGNVGIWKCLINRKVHAIIDRFADRGLRSLGVARQEIPEKTKESAGDPWEFLGLLPVFDPPRHDSAETIRRALNLGVNVKMITGDQLAIGKETGRRLGMGTNMYPSSTLFGHKSTELTGIPIDELIEKADGFAGVFPEHKYEIVRRLQERKHICGMTGDGVNDAPALKKADIGIAVADATDAARGASDIVLTEPGLSVIISAVLTSRAIFQRMKNYTIYAVSITIRIVLGFMLIALIWRFDFSPFMVLIIAILNDGTIMTISKDRVKPSPVPDSWKLKEIFATGVVLGAYMALITVIFFYLAHDTDFFTEKFGVHPIKEKADELTAALYLQVSIISQALIFVTRSRSWSFVERPGMLLVAAFLAAQLVATVIAVYASWSFARIEGIGWGWAGVIWIFSCITYFPLDVLKFTTRYTLSGKAWDNLLQNKTAFTNKKDYGKGEREAQWAAAQRTLHGLQTVETSGLFHDNNSYHELSEIAEQAKRRAEVARLRELHTLKGHVESVVKLKGPYNQSPVAIDEHRWLSLVQSALSETINEEDAKVKVQVCIFFVPKGLFFHKPEAFMPQLFAIGPYHHWVPHLYDMERYKLAAARKLQCDLNSLSLEELVCCLLKHDQRIRSYYHKYLDFSGETLAWMMVIDASFLLDFLRNFIVDVEAQKGKQKLSQWETSRMRMAYNMVIRDIIMLENQMPFFLLRKILRRCRQFSSAKLAEEQLSQMLLGFVKEVSPFNIVPSITSIDVNQYDHLLQLLYFVIVPKVNEEEFDQTHEIDLADVLNSEEEDGKKPVGSTWNIFNSVWNYASNVNKGATIETIKKVLIKGPIKILIKLPWNILTSFPGISIIKQPIESLLCSGSVKEKDDDDVVPDGKNSISKPPLVEEITIPSVTELTDAGVRFMPSNGDLTTIRFDMQQKPATIYLPKVGLDINTEVVLRNLVAYEASAEPGPMVFTRYTELMNGIIDTEEDVKILREKGIIVNRMKSDKEVADLWNGMSRSVKLSKVEFMDKFLEDVNSYYNSRPSAMFIVVANVGSMLKRNSKWPVSLWYDFIREKVPYAVADQSTWFRLLVIMYDNVFKWLMMVVPKESDRARYPLSGFITVYKMTLRAGLRFPLAPELLEIFRACGVPLAQFLCKIVTIIVGLTAFYRERGARLTVDHLSKIYRLTSDFQERILCRDKK</sequence>
<evidence type="ECO:0000256" key="11">
    <source>
        <dbReference type="SAM" id="Phobius"/>
    </source>
</evidence>
<dbReference type="EMBL" id="JAGFBR010000011">
    <property type="protein sequence ID" value="KAH0459522.1"/>
    <property type="molecule type" value="Genomic_DNA"/>
</dbReference>
<evidence type="ECO:0000256" key="2">
    <source>
        <dbReference type="ARBA" id="ARBA00008804"/>
    </source>
</evidence>
<dbReference type="SMART" id="SM00831">
    <property type="entry name" value="Cation_ATPase_N"/>
    <property type="match status" value="1"/>
</dbReference>
<accession>A0AAV7GT06</accession>
<evidence type="ECO:0000256" key="8">
    <source>
        <dbReference type="ARBA" id="ARBA00022842"/>
    </source>
</evidence>
<feature type="domain" description="Cation-transporting P-type ATPase N-terminal" evidence="12">
    <location>
        <begin position="13"/>
        <end position="85"/>
    </location>
</feature>
<dbReference type="FunFam" id="3.40.50.1000:FF:000211">
    <property type="entry name" value="Plasma membrane ATPase"/>
    <property type="match status" value="1"/>
</dbReference>
<dbReference type="PRINTS" id="PR00119">
    <property type="entry name" value="CATATPASE"/>
</dbReference>
<gene>
    <name evidence="13" type="ORF">IEQ34_012336</name>
</gene>
<dbReference type="InterPro" id="IPR004014">
    <property type="entry name" value="ATPase_P-typ_cation-transptr_N"/>
</dbReference>
<evidence type="ECO:0000256" key="3">
    <source>
        <dbReference type="ARBA" id="ARBA00022553"/>
    </source>
</evidence>
<feature type="transmembrane region" description="Helical" evidence="11">
    <location>
        <begin position="442"/>
        <end position="459"/>
    </location>
</feature>
<feature type="transmembrane region" description="Helical" evidence="11">
    <location>
        <begin position="504"/>
        <end position="521"/>
    </location>
</feature>
<protein>
    <recommendedName>
        <fullName evidence="12">Cation-transporting P-type ATPase N-terminal domain-containing protein</fullName>
    </recommendedName>
</protein>
<evidence type="ECO:0000256" key="9">
    <source>
        <dbReference type="ARBA" id="ARBA00022989"/>
    </source>
</evidence>
<evidence type="ECO:0000259" key="12">
    <source>
        <dbReference type="SMART" id="SM00831"/>
    </source>
</evidence>
<evidence type="ECO:0000256" key="6">
    <source>
        <dbReference type="ARBA" id="ARBA00022741"/>
    </source>
</evidence>
<dbReference type="InterPro" id="IPR004158">
    <property type="entry name" value="DUF247_pln"/>
</dbReference>
<feature type="transmembrane region" description="Helical" evidence="11">
    <location>
        <begin position="471"/>
        <end position="492"/>
    </location>
</feature>
<proteinExistence type="inferred from homology"/>
<dbReference type="Proteomes" id="UP000775213">
    <property type="component" value="Unassembled WGS sequence"/>
</dbReference>
<dbReference type="Pfam" id="PF00702">
    <property type="entry name" value="Hydrolase"/>
    <property type="match status" value="1"/>
</dbReference>
<evidence type="ECO:0000313" key="13">
    <source>
        <dbReference type="EMBL" id="KAH0459522.1"/>
    </source>
</evidence>
<comment type="caution">
    <text evidence="13">The sequence shown here is derived from an EMBL/GenBank/DDBJ whole genome shotgun (WGS) entry which is preliminary data.</text>
</comment>
<keyword evidence="6" id="KW-0547">Nucleotide-binding</keyword>
<evidence type="ECO:0000256" key="10">
    <source>
        <dbReference type="ARBA" id="ARBA00023136"/>
    </source>
</evidence>
<dbReference type="Pfam" id="PF00690">
    <property type="entry name" value="Cation_ATPase_N"/>
    <property type="match status" value="1"/>
</dbReference>
<dbReference type="InterPro" id="IPR023299">
    <property type="entry name" value="ATPase_P-typ_cyto_dom_N"/>
</dbReference>
<keyword evidence="7" id="KW-0067">ATP-binding</keyword>
<organism evidence="13 14">
    <name type="scientific">Dendrobium chrysotoxum</name>
    <name type="common">Orchid</name>
    <dbReference type="NCBI Taxonomy" id="161865"/>
    <lineage>
        <taxon>Eukaryota</taxon>
        <taxon>Viridiplantae</taxon>
        <taxon>Streptophyta</taxon>
        <taxon>Embryophyta</taxon>
        <taxon>Tracheophyta</taxon>
        <taxon>Spermatophyta</taxon>
        <taxon>Magnoliopsida</taxon>
        <taxon>Liliopsida</taxon>
        <taxon>Asparagales</taxon>
        <taxon>Orchidaceae</taxon>
        <taxon>Epidendroideae</taxon>
        <taxon>Malaxideae</taxon>
        <taxon>Dendrobiinae</taxon>
        <taxon>Dendrobium</taxon>
    </lineage>
</organism>
<dbReference type="InterPro" id="IPR036412">
    <property type="entry name" value="HAD-like_sf"/>
</dbReference>
<comment type="subcellular location">
    <subcellularLocation>
        <location evidence="1">Membrane</location>
        <topology evidence="1">Multi-pass membrane protein</topology>
    </subcellularLocation>
</comment>
<keyword evidence="4 11" id="KW-0812">Transmembrane</keyword>
<keyword evidence="9 11" id="KW-1133">Transmembrane helix</keyword>